<dbReference type="InterPro" id="IPR023343">
    <property type="entry name" value="Penicillin_amidase_dom1"/>
</dbReference>
<evidence type="ECO:0000256" key="4">
    <source>
        <dbReference type="ARBA" id="ARBA00023145"/>
    </source>
</evidence>
<dbReference type="Gene3D" id="2.30.120.10">
    <property type="match status" value="1"/>
</dbReference>
<accession>A0AA41UK41</accession>
<dbReference type="GO" id="GO:0016811">
    <property type="term" value="F:hydrolase activity, acting on carbon-nitrogen (but not peptide) bonds, in linear amides"/>
    <property type="evidence" value="ECO:0007669"/>
    <property type="project" value="InterPro"/>
</dbReference>
<keyword evidence="6" id="KW-0106">Calcium</keyword>
<dbReference type="InterPro" id="IPR043146">
    <property type="entry name" value="Penicillin_amidase_N_B-knob"/>
</dbReference>
<evidence type="ECO:0000256" key="5">
    <source>
        <dbReference type="PIRSR" id="PIRSR001227-1"/>
    </source>
</evidence>
<dbReference type="SUPFAM" id="SSF56235">
    <property type="entry name" value="N-terminal nucleophile aminohydrolases (Ntn hydrolases)"/>
    <property type="match status" value="1"/>
</dbReference>
<evidence type="ECO:0000256" key="3">
    <source>
        <dbReference type="ARBA" id="ARBA00022801"/>
    </source>
</evidence>
<dbReference type="InterPro" id="IPR029055">
    <property type="entry name" value="Ntn_hydrolases_N"/>
</dbReference>
<feature type="binding site" evidence="6">
    <location>
        <position position="318"/>
    </location>
    <ligand>
        <name>Ca(2+)</name>
        <dbReference type="ChEBI" id="CHEBI:29108"/>
    </ligand>
</feature>
<dbReference type="GO" id="GO:0046872">
    <property type="term" value="F:metal ion binding"/>
    <property type="evidence" value="ECO:0007669"/>
    <property type="project" value="UniProtKB-KW"/>
</dbReference>
<keyword evidence="2" id="KW-0732">Signal</keyword>
<feature type="active site" description="Nucleophile" evidence="5">
    <location>
        <position position="242"/>
    </location>
</feature>
<evidence type="ECO:0000313" key="7">
    <source>
        <dbReference type="EMBL" id="MCJ8501072.1"/>
    </source>
</evidence>
<dbReference type="Gene3D" id="1.10.439.10">
    <property type="entry name" value="Penicillin Amidohydrolase, domain 1"/>
    <property type="match status" value="1"/>
</dbReference>
<dbReference type="Proteomes" id="UP001165427">
    <property type="component" value="Unassembled WGS sequence"/>
</dbReference>
<feature type="binding site" evidence="6">
    <location>
        <position position="182"/>
    </location>
    <ligand>
        <name>Ca(2+)</name>
        <dbReference type="ChEBI" id="CHEBI:29108"/>
    </ligand>
</feature>
<feature type="binding site" evidence="6">
    <location>
        <position position="315"/>
    </location>
    <ligand>
        <name>Ca(2+)</name>
        <dbReference type="ChEBI" id="CHEBI:29108"/>
    </ligand>
</feature>
<sequence>MKKAFLIVILILVLIAVGGYLFLRKGVPDYNAVIRAPGLTAPVEVTRNSYAVPTITAQNMEDLFFAWGYVNAQDRQFQMAFTRRVGQGRISAFAGEEALTKDIFLRGVGFEERAKAYADQLDARFRTLYQRYVDGINHYQETNGRHLYMILLGMQAERWEISDSVLVGMMLNWSLAYNMKHELLYQRIIDKVGPVQARRLLNYVPPDTPTIIDGEAAGAVDHQALAALVQSFGPLLGSRSASNSWALAPDRTAHGGALFCSDMQVHQSKMPNDFYLIRVKAGDFDVTGAQVVGLPFIASGYNRHCAWGLTNQGADMVDLFREQIDWDNKTYRFQGEDHPLAEKHFAFEVKGRKEPVKRTVYFVGDKPVLTEVFQGLGFDVSLDWAGFDAIDFEGFFLMNAARDYNGFMAGAERLRISPQNLTYADDQGNIAFRVIGSLPLRTPGSGNFIADGRQTHRNWKGNVPDDQYPMLKNPDRGFIISANNKNVHDYPHPLNGTYAPGYRYDNIARMIREGEALDVAHMQRMQTDTRSVLAHKVVGLIQRHVTIAPDRPQMRQAFDLLAAWDGDNRIDSPAAAIYNTFYVRFAYQTLVDELGHDLAAEYIAERYISMERFLHMVATEDPFFDDLRTADQVEGVSDIAIRAFAETCALLEAHFGNADPRSWVWGEVHHIRFDHVLGRSALLRPLVNVGPFPFEGDGETNNRARFSEVAPPFTADLASAPRIIVRFDPAPKGYMMLITGQNEHFMSDHYTDMTDAWRRHEYFAMEDAPVVYRMTFDNSAR</sequence>
<dbReference type="PIRSF" id="PIRSF001227">
    <property type="entry name" value="Pen_acylase"/>
    <property type="match status" value="1"/>
</dbReference>
<protein>
    <submittedName>
        <fullName evidence="7">Penicillin acylase family protein</fullName>
    </submittedName>
</protein>
<comment type="cofactor">
    <cofactor evidence="6">
        <name>Ca(2+)</name>
        <dbReference type="ChEBI" id="CHEBI:29108"/>
    </cofactor>
    <text evidence="6">Binds 1 Ca(2+) ion per dimer.</text>
</comment>
<keyword evidence="6" id="KW-0479">Metal-binding</keyword>
<keyword evidence="4" id="KW-0865">Zymogen</keyword>
<dbReference type="Gene3D" id="1.10.1400.10">
    <property type="match status" value="1"/>
</dbReference>
<dbReference type="InterPro" id="IPR014395">
    <property type="entry name" value="Pen/GL7ACA/AHL_acylase"/>
</dbReference>
<comment type="caution">
    <text evidence="7">The sequence shown here is derived from an EMBL/GenBank/DDBJ whole genome shotgun (WGS) entry which is preliminary data.</text>
</comment>
<dbReference type="GO" id="GO:0017000">
    <property type="term" value="P:antibiotic biosynthetic process"/>
    <property type="evidence" value="ECO:0007669"/>
    <property type="project" value="InterPro"/>
</dbReference>
<keyword evidence="3" id="KW-0378">Hydrolase</keyword>
<evidence type="ECO:0000256" key="1">
    <source>
        <dbReference type="ARBA" id="ARBA00006586"/>
    </source>
</evidence>
<dbReference type="EMBL" id="JALJRB010000010">
    <property type="protein sequence ID" value="MCJ8501072.1"/>
    <property type="molecule type" value="Genomic_DNA"/>
</dbReference>
<reference evidence="7" key="1">
    <citation type="submission" date="2022-04" db="EMBL/GenBank/DDBJ databases">
        <title>Desulfatitalea alkaliphila sp. nov., a novel anaerobic sulfate-reducing bacterium isolated from terrestrial mud volcano, Taman Peninsula, Russia.</title>
        <authorList>
            <person name="Khomyakova M.A."/>
            <person name="Merkel A.Y."/>
            <person name="Slobodkin A.I."/>
        </authorList>
    </citation>
    <scope>NUCLEOTIDE SEQUENCE</scope>
    <source>
        <strain evidence="7">M08but</strain>
    </source>
</reference>
<comment type="similarity">
    <text evidence="1">Belongs to the peptidase S45 family.</text>
</comment>
<name>A0AA41UK41_9BACT</name>
<keyword evidence="8" id="KW-1185">Reference proteome</keyword>
<feature type="binding site" evidence="6">
    <location>
        <position position="317"/>
    </location>
    <ligand>
        <name>Ca(2+)</name>
        <dbReference type="ChEBI" id="CHEBI:29108"/>
    </ligand>
</feature>
<dbReference type="PANTHER" id="PTHR34218:SF3">
    <property type="entry name" value="ACYL-HOMOSERINE LACTONE ACYLASE PVDQ"/>
    <property type="match status" value="1"/>
</dbReference>
<gene>
    <name evidence="7" type="ORF">MRX98_10855</name>
</gene>
<dbReference type="InterPro" id="IPR002692">
    <property type="entry name" value="S45"/>
</dbReference>
<dbReference type="Pfam" id="PF01804">
    <property type="entry name" value="Penicil_amidase"/>
    <property type="match status" value="1"/>
</dbReference>
<dbReference type="RefSeq" id="WP_246907247.1">
    <property type="nucleotide sequence ID" value="NZ_JALJRB010000010.1"/>
</dbReference>
<dbReference type="CDD" id="cd03747">
    <property type="entry name" value="Ntn_PGA_like"/>
    <property type="match status" value="1"/>
</dbReference>
<dbReference type="Gene3D" id="3.60.20.10">
    <property type="entry name" value="Glutamine Phosphoribosylpyrophosphate, subunit 1, domain 1"/>
    <property type="match status" value="1"/>
</dbReference>
<dbReference type="PANTHER" id="PTHR34218">
    <property type="entry name" value="PEPTIDASE S45 PENICILLIN AMIDASE"/>
    <property type="match status" value="1"/>
</dbReference>
<evidence type="ECO:0000313" key="8">
    <source>
        <dbReference type="Proteomes" id="UP001165427"/>
    </source>
</evidence>
<dbReference type="InterPro" id="IPR043147">
    <property type="entry name" value="Penicillin_amidase_A-knob"/>
</dbReference>
<dbReference type="AlphaFoldDB" id="A0AA41UK41"/>
<organism evidence="7 8">
    <name type="scientific">Desulfatitalea alkaliphila</name>
    <dbReference type="NCBI Taxonomy" id="2929485"/>
    <lineage>
        <taxon>Bacteria</taxon>
        <taxon>Pseudomonadati</taxon>
        <taxon>Thermodesulfobacteriota</taxon>
        <taxon>Desulfobacteria</taxon>
        <taxon>Desulfobacterales</taxon>
        <taxon>Desulfosarcinaceae</taxon>
        <taxon>Desulfatitalea</taxon>
    </lineage>
</organism>
<evidence type="ECO:0000256" key="6">
    <source>
        <dbReference type="PIRSR" id="PIRSR001227-2"/>
    </source>
</evidence>
<evidence type="ECO:0000256" key="2">
    <source>
        <dbReference type="ARBA" id="ARBA00022729"/>
    </source>
</evidence>
<proteinExistence type="inferred from homology"/>